<dbReference type="SUPFAM" id="SSF141322">
    <property type="entry name" value="NfeD domain-like"/>
    <property type="match status" value="1"/>
</dbReference>
<evidence type="ECO:0000259" key="7">
    <source>
        <dbReference type="Pfam" id="PF01957"/>
    </source>
</evidence>
<evidence type="ECO:0000256" key="5">
    <source>
        <dbReference type="SAM" id="MobiDB-lite"/>
    </source>
</evidence>
<comment type="caution">
    <text evidence="8">The sequence shown here is derived from an EMBL/GenBank/DDBJ whole genome shotgun (WGS) entry which is preliminary data.</text>
</comment>
<dbReference type="Proteomes" id="UP001202961">
    <property type="component" value="Unassembled WGS sequence"/>
</dbReference>
<sequence>MPAFYAIALLIAFYALVAAEVLIPSGGILGLAAAVVAVTSIIIGTTYSVSMGMTLLLIYLITTPVLFVVIIRLWPKTRIGRKMLNRDTLQSDTTLPPPTTLDGTPLDELVGRVGIAVSNLLPSGQVKVDGHKTDAVSTGLPIDAQSRVMVVRVYGGKLQVRAAHPDEIEAERARVRTDTNAIEVPVSVVEPLSDRSPATGTSEATTSVVSPLDDVDFEVLEIETQPENTHGRSEAN</sequence>
<dbReference type="PANTHER" id="PTHR33507:SF4">
    <property type="entry name" value="NODULATION COMPETITIVENESS PROTEIN NFED"/>
    <property type="match status" value="1"/>
</dbReference>
<comment type="subcellular location">
    <subcellularLocation>
        <location evidence="1">Membrane</location>
        <topology evidence="1">Multi-pass membrane protein</topology>
    </subcellularLocation>
</comment>
<accession>A0ABT0U524</accession>
<feature type="region of interest" description="Disordered" evidence="5">
    <location>
        <begin position="192"/>
        <end position="212"/>
    </location>
</feature>
<dbReference type="InterPro" id="IPR002810">
    <property type="entry name" value="NfeD-like_C"/>
</dbReference>
<keyword evidence="2 6" id="KW-0812">Transmembrane</keyword>
<feature type="transmembrane region" description="Helical" evidence="6">
    <location>
        <begin position="29"/>
        <end position="49"/>
    </location>
</feature>
<evidence type="ECO:0000256" key="1">
    <source>
        <dbReference type="ARBA" id="ARBA00004141"/>
    </source>
</evidence>
<evidence type="ECO:0000256" key="6">
    <source>
        <dbReference type="SAM" id="Phobius"/>
    </source>
</evidence>
<dbReference type="EMBL" id="JAMQBK010000039">
    <property type="protein sequence ID" value="MCM2371955.1"/>
    <property type="molecule type" value="Genomic_DNA"/>
</dbReference>
<keyword evidence="4 6" id="KW-0472">Membrane</keyword>
<gene>
    <name evidence="8" type="ORF">NB063_15225</name>
</gene>
<proteinExistence type="predicted"/>
<reference evidence="8 9" key="1">
    <citation type="journal article" date="2022" name="Syst. Appl. Microbiol.">
        <title>Rhodopirellula aestuarii sp. nov., a novel member of the genus Rhodopirellula isolated from brackish sediments collected in the Tagus River estuary, Portugal.</title>
        <authorList>
            <person name="Vitorino I.R."/>
            <person name="Klimek D."/>
            <person name="Calusinska M."/>
            <person name="Lobo-da-Cunha A."/>
            <person name="Vasconcelos V."/>
            <person name="Lage O.M."/>
        </authorList>
    </citation>
    <scope>NUCLEOTIDE SEQUENCE [LARGE SCALE GENOMIC DNA]</scope>
    <source>
        <strain evidence="8 9">ICT_H3.1</strain>
    </source>
</reference>
<feature type="domain" description="NfeD-like C-terminal" evidence="7">
    <location>
        <begin position="107"/>
        <end position="161"/>
    </location>
</feature>
<evidence type="ECO:0000313" key="8">
    <source>
        <dbReference type="EMBL" id="MCM2371955.1"/>
    </source>
</evidence>
<dbReference type="Gene3D" id="2.40.50.140">
    <property type="entry name" value="Nucleic acid-binding proteins"/>
    <property type="match status" value="1"/>
</dbReference>
<organism evidence="8 9">
    <name type="scientific">Aporhodopirellula aestuarii</name>
    <dbReference type="NCBI Taxonomy" id="2950107"/>
    <lineage>
        <taxon>Bacteria</taxon>
        <taxon>Pseudomonadati</taxon>
        <taxon>Planctomycetota</taxon>
        <taxon>Planctomycetia</taxon>
        <taxon>Pirellulales</taxon>
        <taxon>Pirellulaceae</taxon>
        <taxon>Aporhodopirellula</taxon>
    </lineage>
</organism>
<dbReference type="RefSeq" id="WP_250929583.1">
    <property type="nucleotide sequence ID" value="NZ_JAMQBK010000039.1"/>
</dbReference>
<dbReference type="PANTHER" id="PTHR33507">
    <property type="entry name" value="INNER MEMBRANE PROTEIN YBBJ"/>
    <property type="match status" value="1"/>
</dbReference>
<evidence type="ECO:0000256" key="2">
    <source>
        <dbReference type="ARBA" id="ARBA00022692"/>
    </source>
</evidence>
<keyword evidence="3 6" id="KW-1133">Transmembrane helix</keyword>
<evidence type="ECO:0000256" key="3">
    <source>
        <dbReference type="ARBA" id="ARBA00022989"/>
    </source>
</evidence>
<protein>
    <submittedName>
        <fullName evidence="8">Nodulation protein NfeD</fullName>
    </submittedName>
</protein>
<keyword evidence="9" id="KW-1185">Reference proteome</keyword>
<feature type="compositionally biased region" description="Polar residues" evidence="5">
    <location>
        <begin position="196"/>
        <end position="209"/>
    </location>
</feature>
<dbReference type="InterPro" id="IPR012340">
    <property type="entry name" value="NA-bd_OB-fold"/>
</dbReference>
<evidence type="ECO:0000313" key="9">
    <source>
        <dbReference type="Proteomes" id="UP001202961"/>
    </source>
</evidence>
<evidence type="ECO:0000256" key="4">
    <source>
        <dbReference type="ARBA" id="ARBA00023136"/>
    </source>
</evidence>
<feature type="transmembrane region" description="Helical" evidence="6">
    <location>
        <begin position="56"/>
        <end position="74"/>
    </location>
</feature>
<name>A0ABT0U524_9BACT</name>
<dbReference type="InterPro" id="IPR052165">
    <property type="entry name" value="Membrane_assoc_protease"/>
</dbReference>
<dbReference type="Pfam" id="PF01957">
    <property type="entry name" value="NfeD"/>
    <property type="match status" value="1"/>
</dbReference>